<evidence type="ECO:0000256" key="6">
    <source>
        <dbReference type="RuleBase" id="RU361157"/>
    </source>
</evidence>
<keyword evidence="2 6" id="KW-0812">Transmembrane</keyword>
<dbReference type="Proteomes" id="UP000722125">
    <property type="component" value="Unassembled WGS sequence"/>
</dbReference>
<keyword evidence="6" id="KW-0813">Transport</keyword>
<dbReference type="InterPro" id="IPR051784">
    <property type="entry name" value="Nod_factor_ABC_transporter"/>
</dbReference>
<dbReference type="RefSeq" id="WP_214346850.1">
    <property type="nucleotide sequence ID" value="NZ_JAHBOH010000001.1"/>
</dbReference>
<dbReference type="InterPro" id="IPR013525">
    <property type="entry name" value="ABC2_TM"/>
</dbReference>
<dbReference type="PROSITE" id="PS51012">
    <property type="entry name" value="ABC_TM2"/>
    <property type="match status" value="1"/>
</dbReference>
<evidence type="ECO:0000256" key="5">
    <source>
        <dbReference type="ARBA" id="ARBA00023251"/>
    </source>
</evidence>
<dbReference type="PIRSF" id="PIRSF006648">
    <property type="entry name" value="DrrB"/>
    <property type="match status" value="1"/>
</dbReference>
<evidence type="ECO:0000256" key="3">
    <source>
        <dbReference type="ARBA" id="ARBA00022989"/>
    </source>
</evidence>
<evidence type="ECO:0000256" key="4">
    <source>
        <dbReference type="ARBA" id="ARBA00023136"/>
    </source>
</evidence>
<feature type="transmembrane region" description="Helical" evidence="6">
    <location>
        <begin position="47"/>
        <end position="66"/>
    </location>
</feature>
<comment type="caution">
    <text evidence="8">The sequence shown here is derived from an EMBL/GenBank/DDBJ whole genome shotgun (WGS) entry which is preliminary data.</text>
</comment>
<feature type="transmembrane region" description="Helical" evidence="6">
    <location>
        <begin position="245"/>
        <end position="264"/>
    </location>
</feature>
<keyword evidence="9" id="KW-1185">Reference proteome</keyword>
<accession>A0ABS5TW64</accession>
<dbReference type="EMBL" id="JAHBOH010000001">
    <property type="protein sequence ID" value="MBT0993393.1"/>
    <property type="molecule type" value="Genomic_DNA"/>
</dbReference>
<dbReference type="PANTHER" id="PTHR43229:SF2">
    <property type="entry name" value="NODULATION PROTEIN J"/>
    <property type="match status" value="1"/>
</dbReference>
<organism evidence="8 9">
    <name type="scientific">Cellulomonas fulva</name>
    <dbReference type="NCBI Taxonomy" id="2835530"/>
    <lineage>
        <taxon>Bacteria</taxon>
        <taxon>Bacillati</taxon>
        <taxon>Actinomycetota</taxon>
        <taxon>Actinomycetes</taxon>
        <taxon>Micrococcales</taxon>
        <taxon>Cellulomonadaceae</taxon>
        <taxon>Cellulomonas</taxon>
    </lineage>
</organism>
<sequence length="272" mass="28143">MTTLDAVRPTLLDLSPRTDTPAPRPLRDTRAFVARCLRRSLRQVDTLLLAVMLPVMLLLMFVYVFGGAIEAGMDYVDFVVPGIVILAAGYGAASAAVDVATDAATGITDRFRSMPVRATGVITGHVVASLVRNAVATALVIGIALLVGFDAGASLGGWLAALALIALYIAAITWVSVAVGLAASGPEAANGFTFGIMFLPYVSSAFVPVDSMPSVLQAIATWNPVTPVADSVRALLLGAPVDGGALAAALAWCIGLVVVARLVAARLFRRRA</sequence>
<evidence type="ECO:0000256" key="2">
    <source>
        <dbReference type="ARBA" id="ARBA00022692"/>
    </source>
</evidence>
<feature type="transmembrane region" description="Helical" evidence="6">
    <location>
        <begin position="188"/>
        <end position="207"/>
    </location>
</feature>
<dbReference type="Pfam" id="PF01061">
    <property type="entry name" value="ABC2_membrane"/>
    <property type="match status" value="1"/>
</dbReference>
<evidence type="ECO:0000313" key="8">
    <source>
        <dbReference type="EMBL" id="MBT0993393.1"/>
    </source>
</evidence>
<evidence type="ECO:0000256" key="1">
    <source>
        <dbReference type="ARBA" id="ARBA00004141"/>
    </source>
</evidence>
<feature type="domain" description="ABC transmembrane type-2" evidence="7">
    <location>
        <begin position="45"/>
        <end position="271"/>
    </location>
</feature>
<evidence type="ECO:0000313" key="9">
    <source>
        <dbReference type="Proteomes" id="UP000722125"/>
    </source>
</evidence>
<keyword evidence="3 6" id="KW-1133">Transmembrane helix</keyword>
<dbReference type="InterPro" id="IPR000412">
    <property type="entry name" value="ABC_2_transport"/>
</dbReference>
<keyword evidence="4 6" id="KW-0472">Membrane</keyword>
<feature type="transmembrane region" description="Helical" evidence="6">
    <location>
        <begin position="155"/>
        <end position="181"/>
    </location>
</feature>
<comment type="subcellular location">
    <subcellularLocation>
        <location evidence="6">Cell membrane</location>
        <topology evidence="6">Multi-pass membrane protein</topology>
    </subcellularLocation>
    <subcellularLocation>
        <location evidence="1">Membrane</location>
        <topology evidence="1">Multi-pass membrane protein</topology>
    </subcellularLocation>
</comment>
<name>A0ABS5TW64_9CELL</name>
<proteinExistence type="inferred from homology"/>
<evidence type="ECO:0000259" key="7">
    <source>
        <dbReference type="PROSITE" id="PS51012"/>
    </source>
</evidence>
<dbReference type="PRINTS" id="PR00164">
    <property type="entry name" value="ABC2TRNSPORT"/>
</dbReference>
<feature type="transmembrane region" description="Helical" evidence="6">
    <location>
        <begin position="78"/>
        <end position="100"/>
    </location>
</feature>
<dbReference type="PANTHER" id="PTHR43229">
    <property type="entry name" value="NODULATION PROTEIN J"/>
    <property type="match status" value="1"/>
</dbReference>
<feature type="transmembrane region" description="Helical" evidence="6">
    <location>
        <begin position="121"/>
        <end position="149"/>
    </location>
</feature>
<dbReference type="InterPro" id="IPR047817">
    <property type="entry name" value="ABC2_TM_bact-type"/>
</dbReference>
<keyword evidence="5" id="KW-0046">Antibiotic resistance</keyword>
<keyword evidence="6" id="KW-1003">Cell membrane</keyword>
<protein>
    <recommendedName>
        <fullName evidence="6">Transport permease protein</fullName>
    </recommendedName>
</protein>
<reference evidence="8 9" key="1">
    <citation type="submission" date="2021-05" db="EMBL/GenBank/DDBJ databases">
        <title>Description of Cellulomonas sp. DKR-3 sp. nov.</title>
        <authorList>
            <person name="Dahal R.H."/>
            <person name="Chaudhary D.K."/>
        </authorList>
    </citation>
    <scope>NUCLEOTIDE SEQUENCE [LARGE SCALE GENOMIC DNA]</scope>
    <source>
        <strain evidence="8 9">DKR-3</strain>
    </source>
</reference>
<comment type="similarity">
    <text evidence="6">Belongs to the ABC-2 integral membrane protein family.</text>
</comment>
<gene>
    <name evidence="8" type="ORF">KIN34_03720</name>
</gene>